<feature type="transmembrane region" description="Helical" evidence="1">
    <location>
        <begin position="116"/>
        <end position="138"/>
    </location>
</feature>
<keyword evidence="1" id="KW-0472">Membrane</keyword>
<gene>
    <name evidence="2" type="ORF">E0485_13835</name>
</gene>
<feature type="transmembrane region" description="Helical" evidence="1">
    <location>
        <begin position="77"/>
        <end position="96"/>
    </location>
</feature>
<reference evidence="2 3" key="1">
    <citation type="submission" date="2019-03" db="EMBL/GenBank/DDBJ databases">
        <authorList>
            <person name="Kim M.K.M."/>
        </authorList>
    </citation>
    <scope>NUCLEOTIDE SEQUENCE [LARGE SCALE GENOMIC DNA]</scope>
    <source>
        <strain evidence="2 3">18JY21-1</strain>
    </source>
</reference>
<keyword evidence="3" id="KW-1185">Reference proteome</keyword>
<dbReference type="AlphaFoldDB" id="A0A4V2WNT1"/>
<evidence type="ECO:0000313" key="3">
    <source>
        <dbReference type="Proteomes" id="UP000295418"/>
    </source>
</evidence>
<dbReference type="Proteomes" id="UP000295418">
    <property type="component" value="Unassembled WGS sequence"/>
</dbReference>
<dbReference type="PANTHER" id="PTHR41309:SF2">
    <property type="entry name" value="MEMBRANE PROTEIN"/>
    <property type="match status" value="1"/>
</dbReference>
<dbReference type="InterPro" id="IPR025699">
    <property type="entry name" value="ABC2_memb-like"/>
</dbReference>
<proteinExistence type="predicted"/>
<dbReference type="RefSeq" id="WP_132418635.1">
    <property type="nucleotide sequence ID" value="NZ_SKFG01000012.1"/>
</dbReference>
<evidence type="ECO:0000313" key="2">
    <source>
        <dbReference type="EMBL" id="TCZ76662.1"/>
    </source>
</evidence>
<feature type="transmembrane region" description="Helical" evidence="1">
    <location>
        <begin position="150"/>
        <end position="170"/>
    </location>
</feature>
<comment type="caution">
    <text evidence="2">The sequence shown here is derived from an EMBL/GenBank/DDBJ whole genome shotgun (WGS) entry which is preliminary data.</text>
</comment>
<name>A0A4V2WNT1_9BACL</name>
<accession>A0A4V2WNT1</accession>
<feature type="transmembrane region" description="Helical" evidence="1">
    <location>
        <begin position="12"/>
        <end position="31"/>
    </location>
</feature>
<sequence length="208" mass="23185">MLNLLRKDFIALKSSLWVLILCMGVFSIAFIPKHDASIFTVAITLACVSLNISTMIDIKNHNHNFLVTLPTSRKRIVLAKYITSIIFTLFGVLVSYGIHSLVKLAVPELNKPDYSIMGLLVPAGMMLIVISIYLPLFYSLSKKGVEIISIAFFIILIVLMSPAAMLMSMMSEEGFISNQALFLTPIGLLLLLIASYYVTVYLFTRKNL</sequence>
<dbReference type="Pfam" id="PF13346">
    <property type="entry name" value="ABC2_membrane_5"/>
    <property type="match status" value="1"/>
</dbReference>
<feature type="transmembrane region" description="Helical" evidence="1">
    <location>
        <begin position="37"/>
        <end position="56"/>
    </location>
</feature>
<evidence type="ECO:0000256" key="1">
    <source>
        <dbReference type="SAM" id="Phobius"/>
    </source>
</evidence>
<dbReference type="PANTHER" id="PTHR41309">
    <property type="entry name" value="MEMBRANE PROTEIN-RELATED"/>
    <property type="match status" value="1"/>
</dbReference>
<dbReference type="OrthoDB" id="2660383at2"/>
<organism evidence="2 3">
    <name type="scientific">Paenibacillus albiflavus</name>
    <dbReference type="NCBI Taxonomy" id="2545760"/>
    <lineage>
        <taxon>Bacteria</taxon>
        <taxon>Bacillati</taxon>
        <taxon>Bacillota</taxon>
        <taxon>Bacilli</taxon>
        <taxon>Bacillales</taxon>
        <taxon>Paenibacillaceae</taxon>
        <taxon>Paenibacillus</taxon>
    </lineage>
</organism>
<feature type="transmembrane region" description="Helical" evidence="1">
    <location>
        <begin position="182"/>
        <end position="203"/>
    </location>
</feature>
<dbReference type="EMBL" id="SKFG01000012">
    <property type="protein sequence ID" value="TCZ76662.1"/>
    <property type="molecule type" value="Genomic_DNA"/>
</dbReference>
<protein>
    <submittedName>
        <fullName evidence="2">ABC-2 transporter permease</fullName>
    </submittedName>
</protein>
<keyword evidence="1" id="KW-0812">Transmembrane</keyword>
<keyword evidence="1" id="KW-1133">Transmembrane helix</keyword>